<accession>A0A9Q1GF27</accession>
<comment type="caution">
    <text evidence="1">The sequence shown here is derived from an EMBL/GenBank/DDBJ whole genome shotgun (WGS) entry which is preliminary data.</text>
</comment>
<gene>
    <name evidence="1" type="ORF">SKAU_G00038940</name>
</gene>
<organism evidence="1 2">
    <name type="scientific">Synaphobranchus kaupii</name>
    <name type="common">Kaup's arrowtooth eel</name>
    <dbReference type="NCBI Taxonomy" id="118154"/>
    <lineage>
        <taxon>Eukaryota</taxon>
        <taxon>Metazoa</taxon>
        <taxon>Chordata</taxon>
        <taxon>Craniata</taxon>
        <taxon>Vertebrata</taxon>
        <taxon>Euteleostomi</taxon>
        <taxon>Actinopterygii</taxon>
        <taxon>Neopterygii</taxon>
        <taxon>Teleostei</taxon>
        <taxon>Anguilliformes</taxon>
        <taxon>Synaphobranchidae</taxon>
        <taxon>Synaphobranchus</taxon>
    </lineage>
</organism>
<evidence type="ECO:0000313" key="2">
    <source>
        <dbReference type="Proteomes" id="UP001152622"/>
    </source>
</evidence>
<reference evidence="1" key="1">
    <citation type="journal article" date="2023" name="Science">
        <title>Genome structures resolve the early diversification of teleost fishes.</title>
        <authorList>
            <person name="Parey E."/>
            <person name="Louis A."/>
            <person name="Montfort J."/>
            <person name="Bouchez O."/>
            <person name="Roques C."/>
            <person name="Iampietro C."/>
            <person name="Lluch J."/>
            <person name="Castinel A."/>
            <person name="Donnadieu C."/>
            <person name="Desvignes T."/>
            <person name="Floi Bucao C."/>
            <person name="Jouanno E."/>
            <person name="Wen M."/>
            <person name="Mejri S."/>
            <person name="Dirks R."/>
            <person name="Jansen H."/>
            <person name="Henkel C."/>
            <person name="Chen W.J."/>
            <person name="Zahm M."/>
            <person name="Cabau C."/>
            <person name="Klopp C."/>
            <person name="Thompson A.W."/>
            <person name="Robinson-Rechavi M."/>
            <person name="Braasch I."/>
            <person name="Lecointre G."/>
            <person name="Bobe J."/>
            <person name="Postlethwait J.H."/>
            <person name="Berthelot C."/>
            <person name="Roest Crollius H."/>
            <person name="Guiguen Y."/>
        </authorList>
    </citation>
    <scope>NUCLEOTIDE SEQUENCE</scope>
    <source>
        <strain evidence="1">WJC10195</strain>
    </source>
</reference>
<dbReference type="EMBL" id="JAINUF010000001">
    <property type="protein sequence ID" value="KAJ8383116.1"/>
    <property type="molecule type" value="Genomic_DNA"/>
</dbReference>
<proteinExistence type="predicted"/>
<dbReference type="Proteomes" id="UP001152622">
    <property type="component" value="Chromosome 1"/>
</dbReference>
<sequence>MLNSFLQVFRDRKAQDEQGMISQEAAFPSAEVNVRTAEPVAWLSWGPGINRCATAGGLESRGEAVTASVIFSPHTLKHRVHRPSSTSLDAQEFKVIFI</sequence>
<protein>
    <submittedName>
        <fullName evidence="1">Uncharacterized protein</fullName>
    </submittedName>
</protein>
<name>A0A9Q1GF27_SYNKA</name>
<evidence type="ECO:0000313" key="1">
    <source>
        <dbReference type="EMBL" id="KAJ8383116.1"/>
    </source>
</evidence>
<keyword evidence="2" id="KW-1185">Reference proteome</keyword>
<dbReference type="AlphaFoldDB" id="A0A9Q1GF27"/>